<keyword evidence="8" id="KW-0966">Cell projection</keyword>
<evidence type="ECO:0000256" key="1">
    <source>
        <dbReference type="ARBA" id="ARBA00004514"/>
    </source>
</evidence>
<evidence type="ECO:0000256" key="3">
    <source>
        <dbReference type="ARBA" id="ARBA00022795"/>
    </source>
</evidence>
<evidence type="ECO:0000256" key="5">
    <source>
        <dbReference type="ARBA" id="ARBA00093765"/>
    </source>
</evidence>
<keyword evidence="9" id="KW-1185">Reference proteome</keyword>
<evidence type="ECO:0000313" key="9">
    <source>
        <dbReference type="Proteomes" id="UP000252585"/>
    </source>
</evidence>
<dbReference type="EMBL" id="QPJJ01000008">
    <property type="protein sequence ID" value="RCW67088.1"/>
    <property type="molecule type" value="Genomic_DNA"/>
</dbReference>
<evidence type="ECO:0000256" key="6">
    <source>
        <dbReference type="ARBA" id="ARBA00093785"/>
    </source>
</evidence>
<comment type="similarity">
    <text evidence="6">Belongs to the bacillales FliT family.</text>
</comment>
<keyword evidence="2" id="KW-0963">Cytoplasm</keyword>
<keyword evidence="8" id="KW-0969">Cilium</keyword>
<evidence type="ECO:0000256" key="7">
    <source>
        <dbReference type="ARBA" id="ARBA00093797"/>
    </source>
</evidence>
<evidence type="ECO:0000256" key="4">
    <source>
        <dbReference type="ARBA" id="ARBA00023186"/>
    </source>
</evidence>
<comment type="function">
    <text evidence="5">May act as an export chaperone for the filament capping protein FliD.</text>
</comment>
<organism evidence="8 9">
    <name type="scientific">Saliterribacillus persicus</name>
    <dbReference type="NCBI Taxonomy" id="930114"/>
    <lineage>
        <taxon>Bacteria</taxon>
        <taxon>Bacillati</taxon>
        <taxon>Bacillota</taxon>
        <taxon>Bacilli</taxon>
        <taxon>Bacillales</taxon>
        <taxon>Bacillaceae</taxon>
        <taxon>Saliterribacillus</taxon>
    </lineage>
</organism>
<proteinExistence type="inferred from homology"/>
<evidence type="ECO:0000313" key="8">
    <source>
        <dbReference type="EMBL" id="RCW67088.1"/>
    </source>
</evidence>
<evidence type="ECO:0000256" key="2">
    <source>
        <dbReference type="ARBA" id="ARBA00022490"/>
    </source>
</evidence>
<reference evidence="8 9" key="1">
    <citation type="submission" date="2018-07" db="EMBL/GenBank/DDBJ databases">
        <title>Genomic Encyclopedia of Type Strains, Phase IV (KMG-IV): sequencing the most valuable type-strain genomes for metagenomic binning, comparative biology and taxonomic classification.</title>
        <authorList>
            <person name="Goeker M."/>
        </authorList>
    </citation>
    <scope>NUCLEOTIDE SEQUENCE [LARGE SCALE GENOMIC DNA]</scope>
    <source>
        <strain evidence="8 9">DSM 27696</strain>
    </source>
</reference>
<gene>
    <name evidence="8" type="ORF">DFR57_108189</name>
</gene>
<keyword evidence="8" id="KW-0282">Flagellum</keyword>
<dbReference type="AlphaFoldDB" id="A0A368XJ81"/>
<comment type="subcellular location">
    <subcellularLocation>
        <location evidence="1">Cytoplasm</location>
        <location evidence="1">Cytosol</location>
    </subcellularLocation>
</comment>
<comment type="caution">
    <text evidence="8">The sequence shown here is derived from an EMBL/GenBank/DDBJ whole genome shotgun (WGS) entry which is preliminary data.</text>
</comment>
<keyword evidence="4" id="KW-0143">Chaperone</keyword>
<dbReference type="Pfam" id="PF05400">
    <property type="entry name" value="FliT"/>
    <property type="match status" value="1"/>
</dbReference>
<keyword evidence="3" id="KW-1005">Bacterial flagellum biogenesis</keyword>
<sequence>MDKILKLYKLTNSLIEEAEKATSSEDREEVIEKINTLLDEREVLLKEIKAPFSEEETKKGQEIIELDGRLQKMLAIIFFDLKKEMRSVKKQKSSNEKYVNPYQKLSGHDGMFMDSKN</sequence>
<dbReference type="RefSeq" id="WP_114353233.1">
    <property type="nucleotide sequence ID" value="NZ_QPJJ01000008.1"/>
</dbReference>
<accession>A0A368XJ81</accession>
<dbReference type="OrthoDB" id="2353131at2"/>
<dbReference type="Proteomes" id="UP000252585">
    <property type="component" value="Unassembled WGS sequence"/>
</dbReference>
<name>A0A368XJ81_9BACI</name>
<dbReference type="InterPro" id="IPR008622">
    <property type="entry name" value="FliT"/>
</dbReference>
<protein>
    <recommendedName>
        <fullName evidence="7">Flagellar protein FliT</fullName>
    </recommendedName>
</protein>